<proteinExistence type="predicted"/>
<sequence>MIRYYDFLANRKRERLLPKVYDAVDMIHPNVIATTYSVANFHRTDHKDGAV</sequence>
<keyword evidence="2" id="KW-1185">Reference proteome</keyword>
<dbReference type="RefSeq" id="WP_164529214.1">
    <property type="nucleotide sequence ID" value="NZ_CP145914.1"/>
</dbReference>
<evidence type="ECO:0000313" key="2">
    <source>
        <dbReference type="Proteomes" id="UP001252207"/>
    </source>
</evidence>
<name>A0ABU2J3X6_9GAMM</name>
<dbReference type="Proteomes" id="UP001252207">
    <property type="component" value="Unassembled WGS sequence"/>
</dbReference>
<comment type="caution">
    <text evidence="1">The sequence shown here is derived from an EMBL/GenBank/DDBJ whole genome shotgun (WGS) entry which is preliminary data.</text>
</comment>
<reference evidence="1 2" key="1">
    <citation type="submission" date="2022-06" db="EMBL/GenBank/DDBJ databases">
        <title>Chromosome and plasmid sequencings of Enterobacteriales species co-exiting double carbapenemases.</title>
        <authorList>
            <person name="Fu Y."/>
        </authorList>
    </citation>
    <scope>NUCLEOTIDE SEQUENCE [LARGE SCALE GENOMIC DNA]</scope>
    <source>
        <strain evidence="1 2">21030615019</strain>
    </source>
</reference>
<protein>
    <submittedName>
        <fullName evidence="1">Uncharacterized protein</fullName>
    </submittedName>
</protein>
<accession>A0ABU2J3X6</accession>
<dbReference type="EMBL" id="JANAVW010000004">
    <property type="protein sequence ID" value="MDT0136031.1"/>
    <property type="molecule type" value="Genomic_DNA"/>
</dbReference>
<organism evidence="1 2">
    <name type="scientific">Providencia huaxiensis</name>
    <dbReference type="NCBI Taxonomy" id="2027290"/>
    <lineage>
        <taxon>Bacteria</taxon>
        <taxon>Pseudomonadati</taxon>
        <taxon>Pseudomonadota</taxon>
        <taxon>Gammaproteobacteria</taxon>
        <taxon>Enterobacterales</taxon>
        <taxon>Morganellaceae</taxon>
        <taxon>Providencia</taxon>
    </lineage>
</organism>
<dbReference type="GeneID" id="89492112"/>
<gene>
    <name evidence="1" type="ORF">NLX89_22290</name>
</gene>
<evidence type="ECO:0000313" key="1">
    <source>
        <dbReference type="EMBL" id="MDT0136031.1"/>
    </source>
</evidence>